<evidence type="ECO:0000313" key="4">
    <source>
        <dbReference type="EMBL" id="KAF0692607.1"/>
    </source>
</evidence>
<reference evidence="5 6" key="1">
    <citation type="submission" date="2019-03" db="EMBL/GenBank/DDBJ databases">
        <authorList>
            <person name="Gaulin E."/>
            <person name="Dumas B."/>
        </authorList>
    </citation>
    <scope>NUCLEOTIDE SEQUENCE [LARGE SCALE GENOMIC DNA]</scope>
    <source>
        <strain evidence="5">CBS 568.67</strain>
    </source>
</reference>
<gene>
    <name evidence="5" type="primary">Aste57867_16310</name>
    <name evidence="4" type="ORF">As57867_016253</name>
    <name evidence="5" type="ORF">ASTE57867_16310</name>
</gene>
<evidence type="ECO:0000313" key="5">
    <source>
        <dbReference type="EMBL" id="VFT93086.1"/>
    </source>
</evidence>
<evidence type="ECO:0000256" key="1">
    <source>
        <dbReference type="ARBA" id="ARBA00011738"/>
    </source>
</evidence>
<dbReference type="EMBL" id="VJMH01005865">
    <property type="protein sequence ID" value="KAF0692607.1"/>
    <property type="molecule type" value="Genomic_DNA"/>
</dbReference>
<evidence type="ECO:0000256" key="2">
    <source>
        <dbReference type="SAM" id="SignalP"/>
    </source>
</evidence>
<sequence>MRGAVFLALTLSSLFAQSTQKVSVVGDATYLIAGPICSGSGVVPVGVKCPIKGDIAIESCLPSLRSSSNGKCVAPVDAACKKIPSGAWGCVWSNADVPATTKGSDAITYPPTTSVVGMEHVVMFKWKNSTNATAIDAVGKAIIALKDKIPGIVDLSYGEDFVKTRNNGYTHMLVVRLEKKEALPVYTSHPEHVKVATSLKEMAESIMGLDFDSPRFTPTK</sequence>
<accession>A0A485L6D6</accession>
<reference evidence="4" key="2">
    <citation type="submission" date="2019-06" db="EMBL/GenBank/DDBJ databases">
        <title>Genomics analysis of Aphanomyces spp. identifies a new class of oomycete effector associated with host adaptation.</title>
        <authorList>
            <person name="Gaulin E."/>
        </authorList>
    </citation>
    <scope>NUCLEOTIDE SEQUENCE</scope>
    <source>
        <strain evidence="4">CBS 578.67</strain>
    </source>
</reference>
<dbReference type="PANTHER" id="PTHR33178:SF10">
    <property type="entry name" value="STRESS-RESPONSE A_B BARREL DOMAIN-CONTAINING PROTEIN"/>
    <property type="match status" value="1"/>
</dbReference>
<name>A0A485L6D6_9STRA</name>
<dbReference type="InterPro" id="IPR011008">
    <property type="entry name" value="Dimeric_a/b-barrel"/>
</dbReference>
<protein>
    <submittedName>
        <fullName evidence="5">Aste57867_16310 protein</fullName>
    </submittedName>
</protein>
<dbReference type="SMART" id="SM00886">
    <property type="entry name" value="Dabb"/>
    <property type="match status" value="1"/>
</dbReference>
<feature type="chain" id="PRO_5033437416" evidence="2">
    <location>
        <begin position="17"/>
        <end position="220"/>
    </location>
</feature>
<dbReference type="InterPro" id="IPR013097">
    <property type="entry name" value="Dabb"/>
</dbReference>
<evidence type="ECO:0000259" key="3">
    <source>
        <dbReference type="PROSITE" id="PS51502"/>
    </source>
</evidence>
<dbReference type="AlphaFoldDB" id="A0A485L6D6"/>
<feature type="signal peptide" evidence="2">
    <location>
        <begin position="1"/>
        <end position="16"/>
    </location>
</feature>
<keyword evidence="2" id="KW-0732">Signal</keyword>
<feature type="domain" description="Stress-response A/B barrel" evidence="3">
    <location>
        <begin position="118"/>
        <end position="211"/>
    </location>
</feature>
<dbReference type="Proteomes" id="UP000332933">
    <property type="component" value="Unassembled WGS sequence"/>
</dbReference>
<organism evidence="5 6">
    <name type="scientific">Aphanomyces stellatus</name>
    <dbReference type="NCBI Taxonomy" id="120398"/>
    <lineage>
        <taxon>Eukaryota</taxon>
        <taxon>Sar</taxon>
        <taxon>Stramenopiles</taxon>
        <taxon>Oomycota</taxon>
        <taxon>Saprolegniomycetes</taxon>
        <taxon>Saprolegniales</taxon>
        <taxon>Verrucalvaceae</taxon>
        <taxon>Aphanomyces</taxon>
    </lineage>
</organism>
<proteinExistence type="predicted"/>
<evidence type="ECO:0000313" key="6">
    <source>
        <dbReference type="Proteomes" id="UP000332933"/>
    </source>
</evidence>
<dbReference type="OrthoDB" id="42919at2759"/>
<keyword evidence="6" id="KW-1185">Reference proteome</keyword>
<dbReference type="SUPFAM" id="SSF54909">
    <property type="entry name" value="Dimeric alpha+beta barrel"/>
    <property type="match status" value="1"/>
</dbReference>
<dbReference type="Pfam" id="PF07876">
    <property type="entry name" value="Dabb"/>
    <property type="match status" value="1"/>
</dbReference>
<dbReference type="PROSITE" id="PS51502">
    <property type="entry name" value="S_R_A_B_BARREL"/>
    <property type="match status" value="1"/>
</dbReference>
<dbReference type="PANTHER" id="PTHR33178">
    <property type="match status" value="1"/>
</dbReference>
<dbReference type="Gene3D" id="3.30.70.100">
    <property type="match status" value="1"/>
</dbReference>
<dbReference type="InterPro" id="IPR044662">
    <property type="entry name" value="HS1/DABB1-like"/>
</dbReference>
<dbReference type="EMBL" id="CAADRA010005886">
    <property type="protein sequence ID" value="VFT93086.1"/>
    <property type="molecule type" value="Genomic_DNA"/>
</dbReference>
<comment type="subunit">
    <text evidence="1">Homodimer.</text>
</comment>